<proteinExistence type="predicted"/>
<evidence type="ECO:0000313" key="1">
    <source>
        <dbReference type="EMBL" id="DAG03769.1"/>
    </source>
</evidence>
<name>A0A8S5VAI6_9CAUD</name>
<accession>A0A8S5VAI6</accession>
<protein>
    <submittedName>
        <fullName evidence="1">Uncharacterized protein</fullName>
    </submittedName>
</protein>
<dbReference type="EMBL" id="BK016235">
    <property type="protein sequence ID" value="DAG03769.1"/>
    <property type="molecule type" value="Genomic_DNA"/>
</dbReference>
<sequence>MEIIASCPHSTQPMVNALLQTMKGYQYQSYEAGAANIDPAAELGDGVTVAGVYSPLSKISDDGRGYAGISSPGEAEMEDEYPSDGYITQEFNRKIAETRSTITKTSEEINLRVEHIDGRVSDINQTVDGISLSVTSASNPDGQTTATITLKVGPNNYTGYIKLDGNVDVSGQLSADALYSALGEIADLSVNRLSTSRRVVKYLAGDTTDDNFIRVAEQSLEFVAGIAKSTTEQAKNPNGELIYWEADPAGASIGSDGYPYANGERIFTTTKQTSWPVMVYQYEEQVKRAISFESDGQYYYPVDVFGAGDNNGKQRGYLVKRQNSLELTYETSTGKQLGLAARDDGYMDLMGVRKTVGLNFSGWDKGSWGVLLEGVTEMLNYGVTLNSAGVPVKITYPDGTDCPIYW</sequence>
<reference evidence="1" key="1">
    <citation type="journal article" date="2021" name="Proc. Natl. Acad. Sci. U.S.A.">
        <title>A Catalog of Tens of Thousands of Viruses from Human Metagenomes Reveals Hidden Associations with Chronic Diseases.</title>
        <authorList>
            <person name="Tisza M.J."/>
            <person name="Buck C.B."/>
        </authorList>
    </citation>
    <scope>NUCLEOTIDE SEQUENCE</scope>
    <source>
        <strain evidence="1">Ctfhy6</strain>
    </source>
</reference>
<organism evidence="1">
    <name type="scientific">Siphoviridae sp. ctfhy6</name>
    <dbReference type="NCBI Taxonomy" id="2825597"/>
    <lineage>
        <taxon>Viruses</taxon>
        <taxon>Duplodnaviria</taxon>
        <taxon>Heunggongvirae</taxon>
        <taxon>Uroviricota</taxon>
        <taxon>Caudoviricetes</taxon>
    </lineage>
</organism>